<sequence>MAAAFLSSNNPIHTKRALLIGNNKYKKNSQLRYCINDAEDLANKLDRIDFEITVGIDLTYEQMVRMIETFNDKINPGDLILFFFAGHGCQWSHLNFLMPIDDNQIKTNTDLEYRAINAQSALENIMSLCPSAAIFLLDCCQNSFVCESSNSNGLTSMRAVAGSFIGFACDANKIALSESSNGRNSLFIYHLLQHIDQPNLTIDDIMYNVCDGVMKETNDDQCPFPISSLRRKVYLNQQFTAAQSKDTVCAPLDPLHAVRAHLERIDAKTDRINAKTDRIDVKTDRIDVKTDRTDTKTDLILANTQTIINQIKEVMVQMYELHEFTTPRYFFILPAKHSDWTVLNTMQEWYHLHYKLYFLCECSAEPDNMHVAPHNGYSIKKTREFIVKYAPYLRTTLQVAQILCRAGSLVIPQLDGVSKAVGTGVVTILPTPDKQKEMEQQLDLVEKSLDRVDHKWTQSDSIMLGQHKSRGVPLQGPDLREVERYLDVADNKHSLGNLYRTVTVDGHVRWVCLKHYDDISFNNAMLKYIDQLEAMGGQSILFNHININTKWKQYGITIAGGNGHGNQLNQLSHPEGIYVDDDHRTIYSADCWNSRIVEWKYGAENSQVVAGGNGNGNGNLSDQLNYPTDVIVDKKNDSVIICDRWNRRVVRWSPQNGTNEETIIFDIDCYGLTMDNNGDLYVSDWKKNEVRRWKQGEKEGTIVAGGNGQGDHLNQLHCPTYIFVDEDHSIYVSDSDNHRVMKWMKGAKEGIVVAGGKGKGNSLTQLSDPHGVVVDHLGNVYVADCGNHRIMRWCEGSYEGSIAVGVNGKGEQANQLNCPTGLSFDVRGNLYVADCWNHRIQKFDIDSKFNLYEDFGKLASNMSDYDISDCDTGIQYRQESLVFNEQNQLTTNSNIDEAKNSVGKFIET</sequence>
<gene>
    <name evidence="5" type="ORF">IZO911_LOCUS35326</name>
    <name evidence="6" type="ORF">KXQ929_LOCUS14910</name>
</gene>
<dbReference type="Pfam" id="PF00656">
    <property type="entry name" value="Peptidase_C14"/>
    <property type="match status" value="1"/>
</dbReference>
<dbReference type="CDD" id="cd05819">
    <property type="entry name" value="NHL"/>
    <property type="match status" value="1"/>
</dbReference>
<comment type="caution">
    <text evidence="5">The sequence shown here is derived from an EMBL/GenBank/DDBJ whole genome shotgun (WGS) entry which is preliminary data.</text>
</comment>
<dbReference type="AlphaFoldDB" id="A0A815FES2"/>
<dbReference type="InterPro" id="IPR015917">
    <property type="entry name" value="Pept_C14A"/>
</dbReference>
<evidence type="ECO:0000259" key="4">
    <source>
        <dbReference type="PROSITE" id="PS50208"/>
    </source>
</evidence>
<dbReference type="SMART" id="SM00115">
    <property type="entry name" value="CASc"/>
    <property type="match status" value="1"/>
</dbReference>
<feature type="repeat" description="NHL" evidence="3">
    <location>
        <begin position="809"/>
        <end position="846"/>
    </location>
</feature>
<name>A0A815FES2_9BILA</name>
<dbReference type="Pfam" id="PF01436">
    <property type="entry name" value="NHL"/>
    <property type="match status" value="2"/>
</dbReference>
<dbReference type="PROSITE" id="PS51125">
    <property type="entry name" value="NHL"/>
    <property type="match status" value="2"/>
</dbReference>
<evidence type="ECO:0000256" key="1">
    <source>
        <dbReference type="ARBA" id="ARBA00010134"/>
    </source>
</evidence>
<dbReference type="SUPFAM" id="SSF101898">
    <property type="entry name" value="NHL repeat"/>
    <property type="match status" value="1"/>
</dbReference>
<accession>A0A815FES2</accession>
<dbReference type="GO" id="GO:0004197">
    <property type="term" value="F:cysteine-type endopeptidase activity"/>
    <property type="evidence" value="ECO:0007669"/>
    <property type="project" value="InterPro"/>
</dbReference>
<protein>
    <recommendedName>
        <fullName evidence="4">Caspase family p20 domain-containing protein</fullName>
    </recommendedName>
</protein>
<dbReference type="Gene3D" id="3.40.50.1460">
    <property type="match status" value="1"/>
</dbReference>
<proteinExistence type="inferred from homology"/>
<dbReference type="PANTHER" id="PTHR22576">
    <property type="entry name" value="MUCOSA ASSOCIATED LYMPHOID TISSUE LYMPHOMA TRANSLOCATION PROTEIN 1/PARACASPASE"/>
    <property type="match status" value="1"/>
</dbReference>
<evidence type="ECO:0000313" key="5">
    <source>
        <dbReference type="EMBL" id="CAF1324336.1"/>
    </source>
</evidence>
<evidence type="ECO:0000313" key="6">
    <source>
        <dbReference type="EMBL" id="CAF3762924.1"/>
    </source>
</evidence>
<evidence type="ECO:0000256" key="2">
    <source>
        <dbReference type="ARBA" id="ARBA00022737"/>
    </source>
</evidence>
<dbReference type="GO" id="GO:0006508">
    <property type="term" value="P:proteolysis"/>
    <property type="evidence" value="ECO:0007669"/>
    <property type="project" value="InterPro"/>
</dbReference>
<dbReference type="PANTHER" id="PTHR22576:SF37">
    <property type="entry name" value="MUCOSA-ASSOCIATED LYMPHOID TISSUE LYMPHOMA TRANSLOCATION PROTEIN 1"/>
    <property type="match status" value="1"/>
</dbReference>
<reference evidence="5" key="1">
    <citation type="submission" date="2021-02" db="EMBL/GenBank/DDBJ databases">
        <authorList>
            <person name="Nowell W R."/>
        </authorList>
    </citation>
    <scope>NUCLEOTIDE SEQUENCE</scope>
</reference>
<dbReference type="PROSITE" id="PS50208">
    <property type="entry name" value="CASPASE_P20"/>
    <property type="match status" value="1"/>
</dbReference>
<dbReference type="InterPro" id="IPR011042">
    <property type="entry name" value="6-blade_b-propeller_TolB-like"/>
</dbReference>
<dbReference type="Proteomes" id="UP000663868">
    <property type="component" value="Unassembled WGS sequence"/>
</dbReference>
<dbReference type="Proteomes" id="UP000663860">
    <property type="component" value="Unassembled WGS sequence"/>
</dbReference>
<dbReference type="Gene3D" id="2.120.10.30">
    <property type="entry name" value="TolB, C-terminal domain"/>
    <property type="match status" value="2"/>
</dbReference>
<keyword evidence="2" id="KW-0677">Repeat</keyword>
<evidence type="ECO:0000256" key="3">
    <source>
        <dbReference type="PROSITE-ProRule" id="PRU00504"/>
    </source>
</evidence>
<dbReference type="InterPro" id="IPR001258">
    <property type="entry name" value="NHL_repeat"/>
</dbReference>
<dbReference type="InterPro" id="IPR052039">
    <property type="entry name" value="Caspase-related_regulators"/>
</dbReference>
<dbReference type="EMBL" id="CAJNOE010000746">
    <property type="protein sequence ID" value="CAF1324336.1"/>
    <property type="molecule type" value="Genomic_DNA"/>
</dbReference>
<dbReference type="InterPro" id="IPR011600">
    <property type="entry name" value="Pept_C14_caspase"/>
</dbReference>
<feature type="domain" description="Caspase family p20" evidence="4">
    <location>
        <begin position="13"/>
        <end position="144"/>
    </location>
</feature>
<dbReference type="InterPro" id="IPR001309">
    <property type="entry name" value="Pept_C14_p20"/>
</dbReference>
<dbReference type="InterPro" id="IPR029030">
    <property type="entry name" value="Caspase-like_dom_sf"/>
</dbReference>
<dbReference type="EMBL" id="CAJOBB010000843">
    <property type="protein sequence ID" value="CAF3762924.1"/>
    <property type="molecule type" value="Genomic_DNA"/>
</dbReference>
<organism evidence="5 7">
    <name type="scientific">Adineta steineri</name>
    <dbReference type="NCBI Taxonomy" id="433720"/>
    <lineage>
        <taxon>Eukaryota</taxon>
        <taxon>Metazoa</taxon>
        <taxon>Spiralia</taxon>
        <taxon>Gnathifera</taxon>
        <taxon>Rotifera</taxon>
        <taxon>Eurotatoria</taxon>
        <taxon>Bdelloidea</taxon>
        <taxon>Adinetida</taxon>
        <taxon>Adinetidae</taxon>
        <taxon>Adineta</taxon>
    </lineage>
</organism>
<dbReference type="SUPFAM" id="SSF52129">
    <property type="entry name" value="Caspase-like"/>
    <property type="match status" value="1"/>
</dbReference>
<evidence type="ECO:0000313" key="7">
    <source>
        <dbReference type="Proteomes" id="UP000663860"/>
    </source>
</evidence>
<feature type="repeat" description="NHL" evidence="3">
    <location>
        <begin position="759"/>
        <end position="790"/>
    </location>
</feature>
<comment type="similarity">
    <text evidence="1">Belongs to the peptidase C14A family.</text>
</comment>